<evidence type="ECO:0000256" key="1">
    <source>
        <dbReference type="SAM" id="Phobius"/>
    </source>
</evidence>
<evidence type="ECO:0000313" key="3">
    <source>
        <dbReference type="EnsemblMetazoa" id="G32313.1:cds"/>
    </source>
</evidence>
<name>A0A8W8MDU3_MAGGI</name>
<keyword evidence="1" id="KW-0472">Membrane</keyword>
<feature type="chain" id="PRO_5036487722" evidence="2">
    <location>
        <begin position="21"/>
        <end position="162"/>
    </location>
</feature>
<sequence length="162" mass="18343">MGVINIFSVVCMVYLQIYKAIDTQICDSINGTKICCSGYRLNNEQNQCIPCLKGYNGILCEEPCVFPYYGFDCQSQCNCTEVYCNYADGCNQFSEIENVEMKNNKDNPYCPSIHKNPPKEKTPLIVGITVLAAVAFIISLTILFTYQIEKRQGPRNCRERSV</sequence>
<dbReference type="Proteomes" id="UP000005408">
    <property type="component" value="Unassembled WGS sequence"/>
</dbReference>
<protein>
    <submittedName>
        <fullName evidence="3">Uncharacterized protein</fullName>
    </submittedName>
</protein>
<evidence type="ECO:0000256" key="2">
    <source>
        <dbReference type="SAM" id="SignalP"/>
    </source>
</evidence>
<evidence type="ECO:0000313" key="4">
    <source>
        <dbReference type="Proteomes" id="UP000005408"/>
    </source>
</evidence>
<organism evidence="3 4">
    <name type="scientific">Magallana gigas</name>
    <name type="common">Pacific oyster</name>
    <name type="synonym">Crassostrea gigas</name>
    <dbReference type="NCBI Taxonomy" id="29159"/>
    <lineage>
        <taxon>Eukaryota</taxon>
        <taxon>Metazoa</taxon>
        <taxon>Spiralia</taxon>
        <taxon>Lophotrochozoa</taxon>
        <taxon>Mollusca</taxon>
        <taxon>Bivalvia</taxon>
        <taxon>Autobranchia</taxon>
        <taxon>Pteriomorphia</taxon>
        <taxon>Ostreida</taxon>
        <taxon>Ostreoidea</taxon>
        <taxon>Ostreidae</taxon>
        <taxon>Magallana</taxon>
    </lineage>
</organism>
<keyword evidence="1" id="KW-1133">Transmembrane helix</keyword>
<feature type="transmembrane region" description="Helical" evidence="1">
    <location>
        <begin position="124"/>
        <end position="146"/>
    </location>
</feature>
<keyword evidence="1" id="KW-0812">Transmembrane</keyword>
<dbReference type="AlphaFoldDB" id="A0A8W8MDU3"/>
<reference evidence="3" key="1">
    <citation type="submission" date="2022-08" db="UniProtKB">
        <authorList>
            <consortium name="EnsemblMetazoa"/>
        </authorList>
    </citation>
    <scope>IDENTIFICATION</scope>
    <source>
        <strain evidence="3">05x7-T-G4-1.051#20</strain>
    </source>
</reference>
<dbReference type="EnsemblMetazoa" id="G32313.1">
    <property type="protein sequence ID" value="G32313.1:cds"/>
    <property type="gene ID" value="G32313"/>
</dbReference>
<feature type="signal peptide" evidence="2">
    <location>
        <begin position="1"/>
        <end position="20"/>
    </location>
</feature>
<accession>A0A8W8MDU3</accession>
<proteinExistence type="predicted"/>
<keyword evidence="4" id="KW-1185">Reference proteome</keyword>
<keyword evidence="2" id="KW-0732">Signal</keyword>